<feature type="compositionally biased region" description="Basic residues" evidence="1">
    <location>
        <begin position="34"/>
        <end position="44"/>
    </location>
</feature>
<name>A0ABP8GPN6_9BURK</name>
<keyword evidence="3" id="KW-1185">Reference proteome</keyword>
<evidence type="ECO:0000313" key="2">
    <source>
        <dbReference type="EMBL" id="GAA4328045.1"/>
    </source>
</evidence>
<protein>
    <submittedName>
        <fullName evidence="2">Uncharacterized protein</fullName>
    </submittedName>
</protein>
<organism evidence="2 3">
    <name type="scientific">Pigmentiphaga soli</name>
    <dbReference type="NCBI Taxonomy" id="1007095"/>
    <lineage>
        <taxon>Bacteria</taxon>
        <taxon>Pseudomonadati</taxon>
        <taxon>Pseudomonadota</taxon>
        <taxon>Betaproteobacteria</taxon>
        <taxon>Burkholderiales</taxon>
        <taxon>Alcaligenaceae</taxon>
        <taxon>Pigmentiphaga</taxon>
    </lineage>
</organism>
<proteinExistence type="predicted"/>
<evidence type="ECO:0000313" key="3">
    <source>
        <dbReference type="Proteomes" id="UP001501671"/>
    </source>
</evidence>
<dbReference type="Proteomes" id="UP001501671">
    <property type="component" value="Unassembled WGS sequence"/>
</dbReference>
<reference evidence="3" key="1">
    <citation type="journal article" date="2019" name="Int. J. Syst. Evol. Microbiol.">
        <title>The Global Catalogue of Microorganisms (GCM) 10K type strain sequencing project: providing services to taxonomists for standard genome sequencing and annotation.</title>
        <authorList>
            <consortium name="The Broad Institute Genomics Platform"/>
            <consortium name="The Broad Institute Genome Sequencing Center for Infectious Disease"/>
            <person name="Wu L."/>
            <person name="Ma J."/>
        </authorList>
    </citation>
    <scope>NUCLEOTIDE SEQUENCE [LARGE SCALE GENOMIC DNA]</scope>
    <source>
        <strain evidence="3">JCM 17666</strain>
    </source>
</reference>
<feature type="region of interest" description="Disordered" evidence="1">
    <location>
        <begin position="34"/>
        <end position="57"/>
    </location>
</feature>
<evidence type="ECO:0000256" key="1">
    <source>
        <dbReference type="SAM" id="MobiDB-lite"/>
    </source>
</evidence>
<comment type="caution">
    <text evidence="2">The sequence shown here is derived from an EMBL/GenBank/DDBJ whole genome shotgun (WGS) entry which is preliminary data.</text>
</comment>
<gene>
    <name evidence="2" type="ORF">GCM10023144_13430</name>
</gene>
<accession>A0ABP8GPN6</accession>
<sequence>MQAKRRQRPGAGMGAGAGAAEGIAFMGRKITRTARRAQATRRAGRTGGGLTAVQQAC</sequence>
<dbReference type="EMBL" id="BAABFO010000005">
    <property type="protein sequence ID" value="GAA4328045.1"/>
    <property type="molecule type" value="Genomic_DNA"/>
</dbReference>